<sequence length="61" mass="6396">MLAYMAIISVILPMAWLAPPGEVTKNLPLLAATWLLLALEPGPAGKTMHERQGKRAGGAGT</sequence>
<protein>
    <submittedName>
        <fullName evidence="1">Uncharacterized protein</fullName>
    </submittedName>
</protein>
<evidence type="ECO:0000313" key="2">
    <source>
        <dbReference type="Proteomes" id="UP000075635"/>
    </source>
</evidence>
<proteinExistence type="predicted"/>
<dbReference type="AlphaFoldDB" id="A0A150R806"/>
<dbReference type="Pfam" id="PF13781">
    <property type="entry name" value="DoxX_3"/>
    <property type="match status" value="1"/>
</dbReference>
<dbReference type="Proteomes" id="UP000075635">
    <property type="component" value="Unassembled WGS sequence"/>
</dbReference>
<accession>A0A150R806</accession>
<evidence type="ECO:0000313" key="1">
    <source>
        <dbReference type="EMBL" id="KYF76340.1"/>
    </source>
</evidence>
<comment type="caution">
    <text evidence="1">The sequence shown here is derived from an EMBL/GenBank/DDBJ whole genome shotgun (WGS) entry which is preliminary data.</text>
</comment>
<dbReference type="InterPro" id="IPR025695">
    <property type="entry name" value="DoxX-like"/>
</dbReference>
<name>A0A150R806_SORCE</name>
<reference evidence="1 2" key="1">
    <citation type="submission" date="2014-02" db="EMBL/GenBank/DDBJ databases">
        <title>The small core and large imbalanced accessory genome model reveals a collaborative survival strategy of Sorangium cellulosum strains in nature.</title>
        <authorList>
            <person name="Han K."/>
            <person name="Peng R."/>
            <person name="Blom J."/>
            <person name="Li Y.-Z."/>
        </authorList>
    </citation>
    <scope>NUCLEOTIDE SEQUENCE [LARGE SCALE GENOMIC DNA]</scope>
    <source>
        <strain evidence="1 2">So0011-07</strain>
    </source>
</reference>
<gene>
    <name evidence="1" type="ORF">BE17_27015</name>
</gene>
<organism evidence="1 2">
    <name type="scientific">Sorangium cellulosum</name>
    <name type="common">Polyangium cellulosum</name>
    <dbReference type="NCBI Taxonomy" id="56"/>
    <lineage>
        <taxon>Bacteria</taxon>
        <taxon>Pseudomonadati</taxon>
        <taxon>Myxococcota</taxon>
        <taxon>Polyangia</taxon>
        <taxon>Polyangiales</taxon>
        <taxon>Polyangiaceae</taxon>
        <taxon>Sorangium</taxon>
    </lineage>
</organism>
<dbReference type="EMBL" id="JEMB01003019">
    <property type="protein sequence ID" value="KYF76340.1"/>
    <property type="molecule type" value="Genomic_DNA"/>
</dbReference>